<keyword evidence="3" id="KW-1185">Reference proteome</keyword>
<reference evidence="3" key="1">
    <citation type="submission" date="2016-10" db="EMBL/GenBank/DDBJ databases">
        <authorList>
            <person name="Varghese N."/>
            <person name="Submissions S."/>
        </authorList>
    </citation>
    <scope>NUCLEOTIDE SEQUENCE [LARGE SCALE GENOMIC DNA]</scope>
    <source>
        <strain evidence="3">DSM 13078</strain>
    </source>
</reference>
<dbReference type="AlphaFoldDB" id="A0A1I1HUN5"/>
<dbReference type="InterPro" id="IPR043899">
    <property type="entry name" value="DUF5789"/>
</dbReference>
<evidence type="ECO:0000256" key="1">
    <source>
        <dbReference type="SAM" id="MobiDB-lite"/>
    </source>
</evidence>
<evidence type="ECO:0008006" key="4">
    <source>
        <dbReference type="Google" id="ProtNLM"/>
    </source>
</evidence>
<dbReference type="Pfam" id="PF19102">
    <property type="entry name" value="DUF5789"/>
    <property type="match status" value="1"/>
</dbReference>
<proteinExistence type="predicted"/>
<dbReference type="EMBL" id="FOKW01000006">
    <property type="protein sequence ID" value="SFC27515.1"/>
    <property type="molecule type" value="Genomic_DNA"/>
</dbReference>
<organism evidence="2 3">
    <name type="scientific">Natronobacterium haloterrestre</name>
    <name type="common">Halobiforma haloterrestris</name>
    <dbReference type="NCBI Taxonomy" id="148448"/>
    <lineage>
        <taxon>Archaea</taxon>
        <taxon>Methanobacteriati</taxon>
        <taxon>Methanobacteriota</taxon>
        <taxon>Stenosarchaea group</taxon>
        <taxon>Halobacteria</taxon>
        <taxon>Halobacteriales</taxon>
        <taxon>Natrialbaceae</taxon>
        <taxon>Natronobacterium</taxon>
    </lineage>
</organism>
<protein>
    <recommendedName>
        <fullName evidence="4">DUF2795 domain-containing protein</fullName>
    </recommendedName>
</protein>
<sequence length="107" mass="11859">MFIIIVHSEYDVMLLNGTGELIDDYEYPATTEELIDAHGDRTLELPNGSERVEEVLARLESETFETPEDARFAIYAAVSEKAVGRVGYSDRDPTPVGSPYSPDAVSF</sequence>
<evidence type="ECO:0000313" key="2">
    <source>
        <dbReference type="EMBL" id="SFC27515.1"/>
    </source>
</evidence>
<name>A0A1I1HUN5_NATHA</name>
<gene>
    <name evidence="2" type="ORF">SAMN05444422_106172</name>
</gene>
<evidence type="ECO:0000313" key="3">
    <source>
        <dbReference type="Proteomes" id="UP000199161"/>
    </source>
</evidence>
<feature type="region of interest" description="Disordered" evidence="1">
    <location>
        <begin position="86"/>
        <end position="107"/>
    </location>
</feature>
<dbReference type="Proteomes" id="UP000199161">
    <property type="component" value="Unassembled WGS sequence"/>
</dbReference>
<accession>A0A1I1HUN5</accession>